<gene>
    <name evidence="1" type="ORF">DFP97_11931</name>
</gene>
<evidence type="ECO:0000313" key="2">
    <source>
        <dbReference type="Proteomes" id="UP000252415"/>
    </source>
</evidence>
<evidence type="ECO:0000313" key="1">
    <source>
        <dbReference type="EMBL" id="RCW42050.1"/>
    </source>
</evidence>
<dbReference type="Proteomes" id="UP000252415">
    <property type="component" value="Unassembled WGS sequence"/>
</dbReference>
<reference evidence="1 2" key="1">
    <citation type="submission" date="2018-07" db="EMBL/GenBank/DDBJ databases">
        <title>Genomic Encyclopedia of Type Strains, Phase III (KMG-III): the genomes of soil and plant-associated and newly described type strains.</title>
        <authorList>
            <person name="Whitman W."/>
        </authorList>
    </citation>
    <scope>NUCLEOTIDE SEQUENCE [LARGE SCALE GENOMIC DNA]</scope>
    <source>
        <strain evidence="1 2">CECT 7506</strain>
    </source>
</reference>
<name>A0A368VKM8_9BACL</name>
<sequence length="255" mass="28720">MTGFIRSIRGIERTNVYAPIQAINRYASYPYREGEPQLPPNSERDWNYVYKEAADSAAKWVRTAKQAQYDLDRLMWDLSRQFDAGMPVTDHIHNLTRLLNDLESQYLLHAGDLKPGLWASIELALQHPAAKELGLQRGRESGKWVVDLPYFRQSQQPKGNLSLDAKIEAGTYASANSGASNPFEPASAPRMKRLLLGADGMLTGLKHALTYADHQKAVDLLQLRLPTSLPYAAYYGSIQSYWPLPTVGIILNRYL</sequence>
<protein>
    <submittedName>
        <fullName evidence="1">Uncharacterized protein</fullName>
    </submittedName>
</protein>
<keyword evidence="2" id="KW-1185">Reference proteome</keyword>
<comment type="caution">
    <text evidence="1">The sequence shown here is derived from an EMBL/GenBank/DDBJ whole genome shotgun (WGS) entry which is preliminary data.</text>
</comment>
<organism evidence="1 2">
    <name type="scientific">Paenibacillus prosopidis</name>
    <dbReference type="NCBI Taxonomy" id="630520"/>
    <lineage>
        <taxon>Bacteria</taxon>
        <taxon>Bacillati</taxon>
        <taxon>Bacillota</taxon>
        <taxon>Bacilli</taxon>
        <taxon>Bacillales</taxon>
        <taxon>Paenibacillaceae</taxon>
        <taxon>Paenibacillus</taxon>
    </lineage>
</organism>
<dbReference type="OrthoDB" id="2581291at2"/>
<dbReference type="RefSeq" id="WP_114383298.1">
    <property type="nucleotide sequence ID" value="NZ_QPJD01000019.1"/>
</dbReference>
<proteinExistence type="predicted"/>
<accession>A0A368VKM8</accession>
<dbReference type="EMBL" id="QPJD01000019">
    <property type="protein sequence ID" value="RCW42050.1"/>
    <property type="molecule type" value="Genomic_DNA"/>
</dbReference>
<dbReference type="AlphaFoldDB" id="A0A368VKM8"/>